<organism evidence="1 2">
    <name type="scientific">Rhodovarius crocodyli</name>
    <dbReference type="NCBI Taxonomy" id="1979269"/>
    <lineage>
        <taxon>Bacteria</taxon>
        <taxon>Pseudomonadati</taxon>
        <taxon>Pseudomonadota</taxon>
        <taxon>Alphaproteobacteria</taxon>
        <taxon>Acetobacterales</taxon>
        <taxon>Roseomonadaceae</taxon>
        <taxon>Rhodovarius</taxon>
    </lineage>
</organism>
<evidence type="ECO:0000313" key="1">
    <source>
        <dbReference type="EMBL" id="RVT96234.1"/>
    </source>
</evidence>
<reference evidence="1 2" key="1">
    <citation type="submission" date="2019-01" db="EMBL/GenBank/DDBJ databases">
        <authorList>
            <person name="Chen W.-M."/>
        </authorList>
    </citation>
    <scope>NUCLEOTIDE SEQUENCE [LARGE SCALE GENOMIC DNA]</scope>
    <source>
        <strain evidence="1 2">CCP-6</strain>
    </source>
</reference>
<proteinExistence type="predicted"/>
<comment type="caution">
    <text evidence="1">The sequence shown here is derived from an EMBL/GenBank/DDBJ whole genome shotgun (WGS) entry which is preliminary data.</text>
</comment>
<evidence type="ECO:0000313" key="2">
    <source>
        <dbReference type="Proteomes" id="UP000282957"/>
    </source>
</evidence>
<gene>
    <name evidence="1" type="ORF">EOD42_14065</name>
</gene>
<dbReference type="Proteomes" id="UP000282957">
    <property type="component" value="Unassembled WGS sequence"/>
</dbReference>
<dbReference type="AlphaFoldDB" id="A0A437MF02"/>
<protein>
    <submittedName>
        <fullName evidence="1">Uncharacterized protein</fullName>
    </submittedName>
</protein>
<keyword evidence="2" id="KW-1185">Reference proteome</keyword>
<accession>A0A437MF02</accession>
<name>A0A437MF02_9PROT</name>
<dbReference type="EMBL" id="SACL01000004">
    <property type="protein sequence ID" value="RVT96234.1"/>
    <property type="molecule type" value="Genomic_DNA"/>
</dbReference>
<sequence length="77" mass="8001">MVGLLGGRDHQAGGAAGELVDALGQLVGGIGGAARDDLARARLQRTDQGLEVHVSVLFPKGALPRLPLQRREPCQHG</sequence>